<reference evidence="2 3" key="1">
    <citation type="journal article" date="2021" name="bioRxiv">
        <title>Chromosome-scale and haplotype-resolved genome assembly of a tetraploid potato cultivar.</title>
        <authorList>
            <person name="Sun H."/>
            <person name="Jiao W.-B."/>
            <person name="Krause K."/>
            <person name="Campoy J.A."/>
            <person name="Goel M."/>
            <person name="Folz-Donahue K."/>
            <person name="Kukat C."/>
            <person name="Huettel B."/>
            <person name="Schneeberger K."/>
        </authorList>
    </citation>
    <scope>NUCLEOTIDE SEQUENCE [LARGE SCALE GENOMIC DNA]</scope>
    <source>
        <strain evidence="2">SolTubOtavaFocal</strain>
        <tissue evidence="2">Leaves</tissue>
    </source>
</reference>
<dbReference type="Proteomes" id="UP000826656">
    <property type="component" value="Unassembled WGS sequence"/>
</dbReference>
<comment type="caution">
    <text evidence="2">The sequence shown here is derived from an EMBL/GenBank/DDBJ whole genome shotgun (WGS) entry which is preliminary data.</text>
</comment>
<dbReference type="PANTHER" id="PTHR33384:SF36">
    <property type="match status" value="1"/>
</dbReference>
<gene>
    <name evidence="2" type="ORF">KY290_015181</name>
</gene>
<name>A0ABQ7VSD9_SOLTU</name>
<keyword evidence="3" id="KW-1185">Reference proteome</keyword>
<sequence length="134" mass="14670">MNYRNNPTSRAVFPESRRENCNSKWVIQRPFSNQAEIMDSKATAEDVIAAMLSASASPPFFNGSPPSRPMNPLIHDVRFVNYGKQFNSLSSSTTIRASTSVSCARPKLLGQNTQAAPPRIEGFDSSKLSSESSV</sequence>
<proteinExistence type="predicted"/>
<evidence type="ECO:0000313" key="3">
    <source>
        <dbReference type="Proteomes" id="UP000826656"/>
    </source>
</evidence>
<dbReference type="EMBL" id="JAIVGD010000011">
    <property type="protein sequence ID" value="KAH0771200.1"/>
    <property type="molecule type" value="Genomic_DNA"/>
</dbReference>
<accession>A0ABQ7VSD9</accession>
<feature type="region of interest" description="Disordered" evidence="1">
    <location>
        <begin position="107"/>
        <end position="134"/>
    </location>
</feature>
<evidence type="ECO:0000313" key="2">
    <source>
        <dbReference type="EMBL" id="KAH0771200.1"/>
    </source>
</evidence>
<organism evidence="2 3">
    <name type="scientific">Solanum tuberosum</name>
    <name type="common">Potato</name>
    <dbReference type="NCBI Taxonomy" id="4113"/>
    <lineage>
        <taxon>Eukaryota</taxon>
        <taxon>Viridiplantae</taxon>
        <taxon>Streptophyta</taxon>
        <taxon>Embryophyta</taxon>
        <taxon>Tracheophyta</taxon>
        <taxon>Spermatophyta</taxon>
        <taxon>Magnoliopsida</taxon>
        <taxon>eudicotyledons</taxon>
        <taxon>Gunneridae</taxon>
        <taxon>Pentapetalae</taxon>
        <taxon>asterids</taxon>
        <taxon>lamiids</taxon>
        <taxon>Solanales</taxon>
        <taxon>Solanaceae</taxon>
        <taxon>Solanoideae</taxon>
        <taxon>Solaneae</taxon>
        <taxon>Solanum</taxon>
    </lineage>
</organism>
<protein>
    <submittedName>
        <fullName evidence="2">Uncharacterized protein</fullName>
    </submittedName>
</protein>
<evidence type="ECO:0000256" key="1">
    <source>
        <dbReference type="SAM" id="MobiDB-lite"/>
    </source>
</evidence>
<dbReference type="PANTHER" id="PTHR33384">
    <property type="entry name" value="EXPRESSED PROTEIN"/>
    <property type="match status" value="1"/>
</dbReference>